<gene>
    <name evidence="3" type="ORF">ENJ51_03710</name>
</gene>
<evidence type="ECO:0000313" key="3">
    <source>
        <dbReference type="EMBL" id="HFC91897.1"/>
    </source>
</evidence>
<feature type="domain" description="CHAT" evidence="2">
    <location>
        <begin position="9"/>
        <end position="163"/>
    </location>
</feature>
<dbReference type="InterPro" id="IPR008969">
    <property type="entry name" value="CarboxyPept-like_regulatory"/>
</dbReference>
<dbReference type="EMBL" id="DRMS01000150">
    <property type="protein sequence ID" value="HFC91897.1"/>
    <property type="molecule type" value="Genomic_DNA"/>
</dbReference>
<feature type="transmembrane region" description="Helical" evidence="1">
    <location>
        <begin position="231"/>
        <end position="249"/>
    </location>
</feature>
<name>A0A7V2WUP4_LEUMU</name>
<comment type="caution">
    <text evidence="3">The sequence shown here is derived from an EMBL/GenBank/DDBJ whole genome shotgun (WGS) entry which is preliminary data.</text>
</comment>
<proteinExistence type="predicted"/>
<keyword evidence="1" id="KW-0472">Membrane</keyword>
<sequence>MTNKIRILLVAANPVDSDHLALPKEFREIEEAIKRTKHGQLFEIHQTGATRYQDLRRQLLDYQPHILHFSGHGSTQGLLLEDDNGKLKVASNTRLSTLFKYSNRQLQCLIFNACDSQTLAKLSSPYSPYSIGMNAPITDQTAIDFAIGFYDAIGAACSYSDAFQLGINAIEDNSANLANARSFELKSAENPLPEIIPVLYQLYPKQSLSAVSTFKQKQDNKENKDKSLQRWAAYATIIATFIAVISFFFTPPSPKSTASIENPVVEELKTKGTVQNSKGELLAGVDIKIPDLGIQLKSNALGVFDFTLKKSVPRNVRVYASKANYKTWIGDIRLGDSYYRFILEQQ</sequence>
<dbReference type="InterPro" id="IPR024983">
    <property type="entry name" value="CHAT_dom"/>
</dbReference>
<keyword evidence="1" id="KW-1133">Transmembrane helix</keyword>
<accession>A0A7V2WUP4</accession>
<reference evidence="3" key="1">
    <citation type="journal article" date="2020" name="mSystems">
        <title>Genome- and Community-Level Interaction Insights into Carbon Utilization and Element Cycling Functions of Hydrothermarchaeota in Hydrothermal Sediment.</title>
        <authorList>
            <person name="Zhou Z."/>
            <person name="Liu Y."/>
            <person name="Xu W."/>
            <person name="Pan J."/>
            <person name="Luo Z.H."/>
            <person name="Li M."/>
        </authorList>
    </citation>
    <scope>NUCLEOTIDE SEQUENCE [LARGE SCALE GENOMIC DNA]</scope>
    <source>
        <strain evidence="3">HyVt-493</strain>
    </source>
</reference>
<protein>
    <recommendedName>
        <fullName evidence="2">CHAT domain-containing protein</fullName>
    </recommendedName>
</protein>
<keyword evidence="1" id="KW-0812">Transmembrane</keyword>
<dbReference type="SUPFAM" id="SSF49464">
    <property type="entry name" value="Carboxypeptidase regulatory domain-like"/>
    <property type="match status" value="1"/>
</dbReference>
<dbReference type="AlphaFoldDB" id="A0A7V2WUP4"/>
<organism evidence="3">
    <name type="scientific">Leucothrix mucor</name>
    <dbReference type="NCBI Taxonomy" id="45248"/>
    <lineage>
        <taxon>Bacteria</taxon>
        <taxon>Pseudomonadati</taxon>
        <taxon>Pseudomonadota</taxon>
        <taxon>Gammaproteobacteria</taxon>
        <taxon>Thiotrichales</taxon>
        <taxon>Thiotrichaceae</taxon>
        <taxon>Leucothrix</taxon>
    </lineage>
</organism>
<dbReference type="Proteomes" id="UP000885750">
    <property type="component" value="Unassembled WGS sequence"/>
</dbReference>
<evidence type="ECO:0000256" key="1">
    <source>
        <dbReference type="SAM" id="Phobius"/>
    </source>
</evidence>
<dbReference type="Pfam" id="PF12770">
    <property type="entry name" value="CHAT"/>
    <property type="match status" value="1"/>
</dbReference>
<evidence type="ECO:0000259" key="2">
    <source>
        <dbReference type="Pfam" id="PF12770"/>
    </source>
</evidence>